<dbReference type="GeneID" id="81380673"/>
<proteinExistence type="predicted"/>
<keyword evidence="2" id="KW-1185">Reference proteome</keyword>
<dbReference type="AlphaFoldDB" id="A0A9W9PAQ9"/>
<organism evidence="1 2">
    <name type="scientific">Penicillium citrinum</name>
    <dbReference type="NCBI Taxonomy" id="5077"/>
    <lineage>
        <taxon>Eukaryota</taxon>
        <taxon>Fungi</taxon>
        <taxon>Dikarya</taxon>
        <taxon>Ascomycota</taxon>
        <taxon>Pezizomycotina</taxon>
        <taxon>Eurotiomycetes</taxon>
        <taxon>Eurotiomycetidae</taxon>
        <taxon>Eurotiales</taxon>
        <taxon>Aspergillaceae</taxon>
        <taxon>Penicillium</taxon>
    </lineage>
</organism>
<evidence type="ECO:0000313" key="2">
    <source>
        <dbReference type="Proteomes" id="UP001147733"/>
    </source>
</evidence>
<dbReference type="RefSeq" id="XP_056504000.1">
    <property type="nucleotide sequence ID" value="XM_056641506.1"/>
</dbReference>
<sequence>MEEFNPVHGRRVTVLSIMCESHHLNFSALLRYWDTGVLGSNSNAQDVSLASEYIESVFHALAEQGRKLDKWVEALPIHELPIGWPNGGQEIHDINLQTPICFRSHEAALNFAYYTVGRIMQCKGLLHSLAELGTPHSYNFQDEEAWASVLLRIAKGTDMVTSLSMNSYTIGFSGLLLSALLRCQSQAIAIEIQNWLQGLEALKPTEEGAFPLYQSLRVVNIINRQKRAGRDVLAVTMSVDDEGGSPKINSYSSQAILGLLFHGIVRESGDLFTDYLTMDP</sequence>
<name>A0A9W9PAQ9_PENCI</name>
<dbReference type="EMBL" id="JAPQKT010000002">
    <property type="protein sequence ID" value="KAJ5240995.1"/>
    <property type="molecule type" value="Genomic_DNA"/>
</dbReference>
<dbReference type="OrthoDB" id="39175at2759"/>
<protein>
    <submittedName>
        <fullName evidence="1">Uncharacterized protein</fullName>
    </submittedName>
</protein>
<reference evidence="1" key="2">
    <citation type="journal article" date="2023" name="IMA Fungus">
        <title>Comparative genomic study of the Penicillium genus elucidates a diverse pangenome and 15 lateral gene transfer events.</title>
        <authorList>
            <person name="Petersen C."/>
            <person name="Sorensen T."/>
            <person name="Nielsen M.R."/>
            <person name="Sondergaard T.E."/>
            <person name="Sorensen J.L."/>
            <person name="Fitzpatrick D.A."/>
            <person name="Frisvad J.C."/>
            <person name="Nielsen K.L."/>
        </authorList>
    </citation>
    <scope>NUCLEOTIDE SEQUENCE</scope>
    <source>
        <strain evidence="1">IBT 23319</strain>
    </source>
</reference>
<gene>
    <name evidence="1" type="ORF">N7469_002586</name>
</gene>
<evidence type="ECO:0000313" key="1">
    <source>
        <dbReference type="EMBL" id="KAJ5240995.1"/>
    </source>
</evidence>
<dbReference type="Proteomes" id="UP001147733">
    <property type="component" value="Unassembled WGS sequence"/>
</dbReference>
<reference evidence="1" key="1">
    <citation type="submission" date="2022-11" db="EMBL/GenBank/DDBJ databases">
        <authorList>
            <person name="Petersen C."/>
        </authorList>
    </citation>
    <scope>NUCLEOTIDE SEQUENCE</scope>
    <source>
        <strain evidence="1">IBT 23319</strain>
    </source>
</reference>
<accession>A0A9W9PAQ9</accession>
<comment type="caution">
    <text evidence="1">The sequence shown here is derived from an EMBL/GenBank/DDBJ whole genome shotgun (WGS) entry which is preliminary data.</text>
</comment>